<dbReference type="Proteomes" id="UP000002207">
    <property type="component" value="Chromosome"/>
</dbReference>
<protein>
    <submittedName>
        <fullName evidence="1">Uncharacterized protein</fullName>
    </submittedName>
</protein>
<reference evidence="1 2" key="1">
    <citation type="journal article" date="2009" name="Appl. Environ. Microbiol.">
        <title>Three genomes from the phylum Acidobacteria provide insight into the lifestyles of these microorganisms in soils.</title>
        <authorList>
            <person name="Ward N.L."/>
            <person name="Challacombe J.F."/>
            <person name="Janssen P.H."/>
            <person name="Henrissat B."/>
            <person name="Coutinho P.M."/>
            <person name="Wu M."/>
            <person name="Xie G."/>
            <person name="Haft D.H."/>
            <person name="Sait M."/>
            <person name="Badger J."/>
            <person name="Barabote R.D."/>
            <person name="Bradley B."/>
            <person name="Brettin T.S."/>
            <person name="Brinkac L.M."/>
            <person name="Bruce D."/>
            <person name="Creasy T."/>
            <person name="Daugherty S.C."/>
            <person name="Davidsen T.M."/>
            <person name="DeBoy R.T."/>
            <person name="Detter J.C."/>
            <person name="Dodson R.J."/>
            <person name="Durkin A.S."/>
            <person name="Ganapathy A."/>
            <person name="Gwinn-Giglio M."/>
            <person name="Han C.S."/>
            <person name="Khouri H."/>
            <person name="Kiss H."/>
            <person name="Kothari S.P."/>
            <person name="Madupu R."/>
            <person name="Nelson K.E."/>
            <person name="Nelson W.C."/>
            <person name="Paulsen I."/>
            <person name="Penn K."/>
            <person name="Ren Q."/>
            <person name="Rosovitz M.J."/>
            <person name="Selengut J.D."/>
            <person name="Shrivastava S."/>
            <person name="Sullivan S.A."/>
            <person name="Tapia R."/>
            <person name="Thompson L.S."/>
            <person name="Watkins K.L."/>
            <person name="Yang Q."/>
            <person name="Yu C."/>
            <person name="Zafar N."/>
            <person name="Zhou L."/>
            <person name="Kuske C.R."/>
        </authorList>
    </citation>
    <scope>NUCLEOTIDE SEQUENCE [LARGE SCALE GENOMIC DNA]</scope>
    <source>
        <strain evidence="2">ATCC 51196 / DSM 11244 / BCRC 80197 / JCM 7670 / NBRC 15755 / NCIMB 13165 / 161</strain>
    </source>
</reference>
<keyword evidence="2" id="KW-1185">Reference proteome</keyword>
<dbReference type="EMBL" id="CP001472">
    <property type="protein sequence ID" value="ACO32915.1"/>
    <property type="molecule type" value="Genomic_DNA"/>
</dbReference>
<sequence length="36" mass="3810">MPGGAEESAPFAFGAQKRVNVNAESHFSAFWGAIVE</sequence>
<name>C1F4K2_ACIC5</name>
<dbReference type="STRING" id="240015.ACP_3045"/>
<accession>C1F4K2</accession>
<evidence type="ECO:0000313" key="2">
    <source>
        <dbReference type="Proteomes" id="UP000002207"/>
    </source>
</evidence>
<organism evidence="1 2">
    <name type="scientific">Acidobacterium capsulatum (strain ATCC 51196 / DSM 11244 / BCRC 80197 / JCM 7670 / NBRC 15755 / NCIMB 13165 / 161)</name>
    <dbReference type="NCBI Taxonomy" id="240015"/>
    <lineage>
        <taxon>Bacteria</taxon>
        <taxon>Pseudomonadati</taxon>
        <taxon>Acidobacteriota</taxon>
        <taxon>Terriglobia</taxon>
        <taxon>Terriglobales</taxon>
        <taxon>Acidobacteriaceae</taxon>
        <taxon>Acidobacterium</taxon>
    </lineage>
</organism>
<dbReference type="AlphaFoldDB" id="C1F4K2"/>
<dbReference type="KEGG" id="aca:ACP_3045"/>
<dbReference type="InParanoid" id="C1F4K2"/>
<proteinExistence type="predicted"/>
<gene>
    <name evidence="1" type="ordered locus">ACP_3045</name>
</gene>
<evidence type="ECO:0000313" key="1">
    <source>
        <dbReference type="EMBL" id="ACO32915.1"/>
    </source>
</evidence>
<dbReference type="HOGENOM" id="CLU_3354020_0_0_0"/>